<proteinExistence type="predicted"/>
<organism evidence="2 3">
    <name type="scientific">Oryza meyeriana var. granulata</name>
    <dbReference type="NCBI Taxonomy" id="110450"/>
    <lineage>
        <taxon>Eukaryota</taxon>
        <taxon>Viridiplantae</taxon>
        <taxon>Streptophyta</taxon>
        <taxon>Embryophyta</taxon>
        <taxon>Tracheophyta</taxon>
        <taxon>Spermatophyta</taxon>
        <taxon>Magnoliopsida</taxon>
        <taxon>Liliopsida</taxon>
        <taxon>Poales</taxon>
        <taxon>Poaceae</taxon>
        <taxon>BOP clade</taxon>
        <taxon>Oryzoideae</taxon>
        <taxon>Oryzeae</taxon>
        <taxon>Oryzinae</taxon>
        <taxon>Oryza</taxon>
        <taxon>Oryza meyeriana</taxon>
    </lineage>
</organism>
<evidence type="ECO:0000313" key="3">
    <source>
        <dbReference type="Proteomes" id="UP000479710"/>
    </source>
</evidence>
<evidence type="ECO:0000313" key="2">
    <source>
        <dbReference type="EMBL" id="KAF0928553.1"/>
    </source>
</evidence>
<dbReference type="Proteomes" id="UP000479710">
    <property type="component" value="Unassembled WGS sequence"/>
</dbReference>
<dbReference type="EMBL" id="SPHZ02000002">
    <property type="protein sequence ID" value="KAF0928553.1"/>
    <property type="molecule type" value="Genomic_DNA"/>
</dbReference>
<comment type="caution">
    <text evidence="2">The sequence shown here is derived from an EMBL/GenBank/DDBJ whole genome shotgun (WGS) entry which is preliminary data.</text>
</comment>
<dbReference type="AlphaFoldDB" id="A0A6G1EV65"/>
<evidence type="ECO:0000256" key="1">
    <source>
        <dbReference type="SAM" id="MobiDB-lite"/>
    </source>
</evidence>
<feature type="compositionally biased region" description="Basic and acidic residues" evidence="1">
    <location>
        <begin position="29"/>
        <end position="47"/>
    </location>
</feature>
<feature type="compositionally biased region" description="Low complexity" evidence="1">
    <location>
        <begin position="48"/>
        <end position="66"/>
    </location>
</feature>
<feature type="compositionally biased region" description="Basic and acidic residues" evidence="1">
    <location>
        <begin position="69"/>
        <end position="79"/>
    </location>
</feature>
<name>A0A6G1EV65_9ORYZ</name>
<keyword evidence="3" id="KW-1185">Reference proteome</keyword>
<sequence>MRQDAALSSLGSGAGGEVRQVAGRVAGVDNDRPPVRQGEHERSEPTARRAAALSRGAGSRSRGFSGTAPRHDRQTERNRVQPVNAIISPGRSIQLDSPLLSSIVS</sequence>
<gene>
    <name evidence="2" type="ORF">E2562_005999</name>
</gene>
<protein>
    <submittedName>
        <fullName evidence="2">Uncharacterized protein</fullName>
    </submittedName>
</protein>
<accession>A0A6G1EV65</accession>
<reference evidence="2 3" key="1">
    <citation type="submission" date="2019-11" db="EMBL/GenBank/DDBJ databases">
        <title>Whole genome sequence of Oryza granulata.</title>
        <authorList>
            <person name="Li W."/>
        </authorList>
    </citation>
    <scope>NUCLEOTIDE SEQUENCE [LARGE SCALE GENOMIC DNA]</scope>
    <source>
        <strain evidence="3">cv. Menghai</strain>
        <tissue evidence="2">Leaf</tissue>
    </source>
</reference>
<feature type="region of interest" description="Disordered" evidence="1">
    <location>
        <begin position="1"/>
        <end position="85"/>
    </location>
</feature>
<feature type="compositionally biased region" description="Low complexity" evidence="1">
    <location>
        <begin position="1"/>
        <end position="11"/>
    </location>
</feature>